<dbReference type="GO" id="GO:0016301">
    <property type="term" value="F:kinase activity"/>
    <property type="evidence" value="ECO:0007669"/>
    <property type="project" value="UniProtKB-KW"/>
</dbReference>
<comment type="caution">
    <text evidence="1">The sequence shown here is derived from an EMBL/GenBank/DDBJ whole genome shotgun (WGS) entry which is preliminary data.</text>
</comment>
<evidence type="ECO:0000313" key="1">
    <source>
        <dbReference type="EMBL" id="GFO86415.1"/>
    </source>
</evidence>
<keyword evidence="1" id="KW-0808">Transferase</keyword>
<dbReference type="AlphaFoldDB" id="A0A916QBG6"/>
<keyword evidence="1" id="KW-0418">Kinase</keyword>
<dbReference type="EMBL" id="BLYI01000062">
    <property type="protein sequence ID" value="GFO86415.1"/>
    <property type="molecule type" value="Genomic_DNA"/>
</dbReference>
<dbReference type="InterPro" id="IPR027417">
    <property type="entry name" value="P-loop_NTPase"/>
</dbReference>
<gene>
    <name evidence="1" type="ORF">ANBU17_27620</name>
</gene>
<dbReference type="RefSeq" id="WP_201312056.1">
    <property type="nucleotide sequence ID" value="NZ_BLYI01000062.1"/>
</dbReference>
<proteinExistence type="predicted"/>
<dbReference type="Gene3D" id="3.40.50.300">
    <property type="entry name" value="P-loop containing nucleotide triphosphate hydrolases"/>
    <property type="match status" value="1"/>
</dbReference>
<keyword evidence="2" id="KW-1185">Reference proteome</keyword>
<accession>A0A916QBG6</accession>
<protein>
    <submittedName>
        <fullName evidence="1">Cytidylate kinase</fullName>
    </submittedName>
</protein>
<dbReference type="Pfam" id="PF13189">
    <property type="entry name" value="Cytidylate_kin2"/>
    <property type="match status" value="1"/>
</dbReference>
<dbReference type="Proteomes" id="UP000613208">
    <property type="component" value="Unassembled WGS sequence"/>
</dbReference>
<organism evidence="1 2">
    <name type="scientific">Anaerostipes butyraticus</name>
    <dbReference type="NCBI Taxonomy" id="645466"/>
    <lineage>
        <taxon>Bacteria</taxon>
        <taxon>Bacillati</taxon>
        <taxon>Bacillota</taxon>
        <taxon>Clostridia</taxon>
        <taxon>Lachnospirales</taxon>
        <taxon>Lachnospiraceae</taxon>
        <taxon>Anaerostipes</taxon>
    </lineage>
</organism>
<sequence>MTENAIICISRECGSGGRDLGDRIGEMLGIPVYGKELISKVAKKSDMSEEYVKNHEENPSYSHILGVPIGHPALGVQYDGIMTPEKLFLVQTEVIKEIAREEKSCVFVGRCADIILQGRENLYSFFVHAPREYRIERIMETENLSRREAKKKVKQIDWERSSYHDYYTGIKWGHPSNYDLVINTAKSGIDRAAGAIIEYIK</sequence>
<name>A0A916QBG6_9FIRM</name>
<reference evidence="1" key="1">
    <citation type="submission" date="2020-06" db="EMBL/GenBank/DDBJ databases">
        <title>Characterization of fructooligosaccharide metabolism and fructooligosaccharide-degrading enzymes in human commensal butyrate producers.</title>
        <authorList>
            <person name="Tanno H."/>
            <person name="Fujii T."/>
            <person name="Hirano K."/>
            <person name="Maeno S."/>
            <person name="Tonozuka T."/>
            <person name="Sakamoto M."/>
            <person name="Ohkuma M."/>
            <person name="Tochio T."/>
            <person name="Endo A."/>
        </authorList>
    </citation>
    <scope>NUCLEOTIDE SEQUENCE</scope>
    <source>
        <strain evidence="1">JCM 17466</strain>
    </source>
</reference>
<dbReference type="SUPFAM" id="SSF52540">
    <property type="entry name" value="P-loop containing nucleoside triphosphate hydrolases"/>
    <property type="match status" value="1"/>
</dbReference>
<evidence type="ECO:0000313" key="2">
    <source>
        <dbReference type="Proteomes" id="UP000613208"/>
    </source>
</evidence>